<proteinExistence type="predicted"/>
<name>A0A1G7D0Y9_9FLAO</name>
<dbReference type="EMBL" id="FNAS01000009">
    <property type="protein sequence ID" value="SDE44586.1"/>
    <property type="molecule type" value="Genomic_DNA"/>
</dbReference>
<protein>
    <recommendedName>
        <fullName evidence="3">DUF2851 domain-containing protein</fullName>
    </recommendedName>
</protein>
<dbReference type="Pfam" id="PF11013">
    <property type="entry name" value="DUF2851"/>
    <property type="match status" value="1"/>
</dbReference>
<dbReference type="STRING" id="1071918.SAMN05421544_10976"/>
<keyword evidence="2" id="KW-1185">Reference proteome</keyword>
<dbReference type="AlphaFoldDB" id="A0A1G7D0Y9"/>
<reference evidence="1 2" key="1">
    <citation type="submission" date="2016-10" db="EMBL/GenBank/DDBJ databases">
        <authorList>
            <person name="de Groot N.N."/>
        </authorList>
    </citation>
    <scope>NUCLEOTIDE SEQUENCE [LARGE SCALE GENOMIC DNA]</scope>
    <source>
        <strain evidence="1 2">DSM 24015</strain>
    </source>
</reference>
<dbReference type="InterPro" id="IPR021272">
    <property type="entry name" value="DUF2851"/>
</dbReference>
<dbReference type="Proteomes" id="UP000198517">
    <property type="component" value="Unassembled WGS sequence"/>
</dbReference>
<sequence>MNESLLQYFWNYKIFKSFDFKDTEGNVIEIMDFGEWNLDAGPDFLFAKIKTKNLCFVGNIELHLKSSDYLLHKHHLDKNFGNLILHAVYEHDRDIPHLVRNHIPTLELKSYIEPSVFEKYKILSSERTFIPCTPIFDKDKVPFQFAEHILLKKLEEKADVIAEYLKRYRNNYEAVLFHLLAYAFGLKVNAPIFLQTAQSVEYAVINKIRQNKTQLEALFYGISGWLNEPLDETMEIWKKEFDYLRVKFQLPDITITPKFLRLRPPNFPTIRFSQLASLYHRHQNLFSKLVKADDLGALYQVFEPISASEYWDNRYSFGKITAKEYPKILSKDFIHLILLNVVLPFKYAYYRDMQEDTPDKILSFYEKIPVEKNSIISEWKKMGLRINNALESQALLFHHKNSCSQKKCLNCGIGYHLLKT</sequence>
<dbReference type="OrthoDB" id="1005072at2"/>
<gene>
    <name evidence="1" type="ORF">SAMN05421544_10976</name>
</gene>
<dbReference type="RefSeq" id="WP_092736678.1">
    <property type="nucleotide sequence ID" value="NZ_FNAS01000009.1"/>
</dbReference>
<organism evidence="1 2">
    <name type="scientific">Riemerella columbipharyngis</name>
    <dbReference type="NCBI Taxonomy" id="1071918"/>
    <lineage>
        <taxon>Bacteria</taxon>
        <taxon>Pseudomonadati</taxon>
        <taxon>Bacteroidota</taxon>
        <taxon>Flavobacteriia</taxon>
        <taxon>Flavobacteriales</taxon>
        <taxon>Weeksellaceae</taxon>
        <taxon>Riemerella</taxon>
    </lineage>
</organism>
<evidence type="ECO:0000313" key="1">
    <source>
        <dbReference type="EMBL" id="SDE44586.1"/>
    </source>
</evidence>
<evidence type="ECO:0008006" key="3">
    <source>
        <dbReference type="Google" id="ProtNLM"/>
    </source>
</evidence>
<accession>A0A1G7D0Y9</accession>
<evidence type="ECO:0000313" key="2">
    <source>
        <dbReference type="Proteomes" id="UP000198517"/>
    </source>
</evidence>